<dbReference type="EMBL" id="VULR01000003">
    <property type="protein sequence ID" value="MSS42761.1"/>
    <property type="molecule type" value="Genomic_DNA"/>
</dbReference>
<name>A0A844FFL0_9FIRM</name>
<dbReference type="InterPro" id="IPR015422">
    <property type="entry name" value="PyrdxlP-dep_Trfase_small"/>
</dbReference>
<evidence type="ECO:0000313" key="8">
    <source>
        <dbReference type="Proteomes" id="UP001108123"/>
    </source>
</evidence>
<sequence length="338" mass="38119">MRSFLSDNNSGVHSKIFKAMEECNVDHQLPYGQDIYTEKAVEKIREVFEKDVDVYFVTTGTAANVVGLSGLLRPFEGVICADTAHINVDECGAFERFSGSKLLYVPNKDGKLCIEDIEKFLNSLGDEHQTQPKVISIAQCTEIGTVYTVDEIKRLADFAHENNLYIHVDGARIANAAVSLDRSFKEIITDTGVDLLSFGGTKNGMMMGEAIISFNPEISKNFKFVRKQGMQLVSKMRFVSSQFIAYLEDDLWRENAENANSMAKYLEGKLKEINGVKLCRDIEANILFINIPTKWVEPLEEIYPLYEEDGEIRLVTSFDTTKEDIDKFIDTIKEIASI</sequence>
<evidence type="ECO:0000256" key="2">
    <source>
        <dbReference type="ARBA" id="ARBA00006966"/>
    </source>
</evidence>
<dbReference type="CDD" id="cd06502">
    <property type="entry name" value="TA_like"/>
    <property type="match status" value="1"/>
</dbReference>
<dbReference type="Proteomes" id="UP000462760">
    <property type="component" value="Unassembled WGS sequence"/>
</dbReference>
<keyword evidence="8" id="KW-1185">Reference proteome</keyword>
<comment type="cofactor">
    <cofactor evidence="1">
        <name>pyridoxal 5'-phosphate</name>
        <dbReference type="ChEBI" id="CHEBI:597326"/>
    </cofactor>
</comment>
<evidence type="ECO:0000313" key="5">
    <source>
        <dbReference type="EMBL" id="MCG4564341.1"/>
    </source>
</evidence>
<protein>
    <submittedName>
        <fullName evidence="6">Low specificity L-threonine aldolase</fullName>
    </submittedName>
</protein>
<dbReference type="Gene3D" id="3.90.1150.10">
    <property type="entry name" value="Aspartate Aminotransferase, domain 1"/>
    <property type="match status" value="1"/>
</dbReference>
<dbReference type="Pfam" id="PF01212">
    <property type="entry name" value="Beta_elim_lyase"/>
    <property type="match status" value="1"/>
</dbReference>
<dbReference type="EMBL" id="JAKNID010000005">
    <property type="protein sequence ID" value="MCG4564341.1"/>
    <property type="molecule type" value="Genomic_DNA"/>
</dbReference>
<dbReference type="PANTHER" id="PTHR48097">
    <property type="entry name" value="L-THREONINE ALDOLASE-RELATED"/>
    <property type="match status" value="1"/>
</dbReference>
<comment type="caution">
    <text evidence="6">The sequence shown here is derived from an EMBL/GenBank/DDBJ whole genome shotgun (WGS) entry which is preliminary data.</text>
</comment>
<comment type="similarity">
    <text evidence="2">Belongs to the threonine aldolase family.</text>
</comment>
<dbReference type="OrthoDB" id="9774495at2"/>
<proteinExistence type="inferred from homology"/>
<dbReference type="InterPro" id="IPR015421">
    <property type="entry name" value="PyrdxlP-dep_Trfase_major"/>
</dbReference>
<dbReference type="AlphaFoldDB" id="A0A844FFL0"/>
<dbReference type="InterPro" id="IPR015424">
    <property type="entry name" value="PyrdxlP-dep_Trfase"/>
</dbReference>
<gene>
    <name evidence="6" type="ORF">FYJ27_03310</name>
    <name evidence="5" type="ORF">L0P62_02660</name>
</gene>
<accession>A0A844FFL0</accession>
<dbReference type="GO" id="GO:0006520">
    <property type="term" value="P:amino acid metabolic process"/>
    <property type="evidence" value="ECO:0007669"/>
    <property type="project" value="InterPro"/>
</dbReference>
<dbReference type="SUPFAM" id="SSF53383">
    <property type="entry name" value="PLP-dependent transferases"/>
    <property type="match status" value="1"/>
</dbReference>
<organism evidence="6 7">
    <name type="scientific">Anaerosalibacter bizertensis</name>
    <dbReference type="NCBI Taxonomy" id="932217"/>
    <lineage>
        <taxon>Bacteria</taxon>
        <taxon>Bacillati</taxon>
        <taxon>Bacillota</taxon>
        <taxon>Tissierellia</taxon>
        <taxon>Tissierellales</taxon>
        <taxon>Sporanaerobacteraceae</taxon>
        <taxon>Anaerosalibacter</taxon>
    </lineage>
</organism>
<dbReference type="RefSeq" id="WP_154483116.1">
    <property type="nucleotide sequence ID" value="NZ_JAJBNW010000071.1"/>
</dbReference>
<evidence type="ECO:0000313" key="7">
    <source>
        <dbReference type="Proteomes" id="UP000462760"/>
    </source>
</evidence>
<evidence type="ECO:0000256" key="3">
    <source>
        <dbReference type="ARBA" id="ARBA00022898"/>
    </source>
</evidence>
<keyword evidence="3" id="KW-0663">Pyridoxal phosphate</keyword>
<dbReference type="InterPro" id="IPR001597">
    <property type="entry name" value="ArAA_b-elim_lyase/Thr_aldolase"/>
</dbReference>
<feature type="domain" description="Aromatic amino acid beta-eliminating lyase/threonine aldolase" evidence="4">
    <location>
        <begin position="4"/>
        <end position="288"/>
    </location>
</feature>
<reference evidence="6 7" key="1">
    <citation type="submission" date="2019-08" db="EMBL/GenBank/DDBJ databases">
        <title>In-depth cultivation of the pig gut microbiome towards novel bacterial diversity and tailored functional studies.</title>
        <authorList>
            <person name="Wylensek D."/>
            <person name="Hitch T.C.A."/>
            <person name="Clavel T."/>
        </authorList>
    </citation>
    <scope>NUCLEOTIDE SEQUENCE [LARGE SCALE GENOMIC DNA]</scope>
    <source>
        <strain evidence="6 7">Med78-601-WT-4W-RMD-3</strain>
    </source>
</reference>
<dbReference type="Gene3D" id="3.40.640.10">
    <property type="entry name" value="Type I PLP-dependent aspartate aminotransferase-like (Major domain)"/>
    <property type="match status" value="1"/>
</dbReference>
<reference evidence="5" key="2">
    <citation type="submission" date="2022-01" db="EMBL/GenBank/DDBJ databases">
        <title>Collection of gut derived symbiotic bacterial strains cultured from healthy donors.</title>
        <authorList>
            <person name="Lin H."/>
            <person name="Kohout C."/>
            <person name="Waligurski E."/>
            <person name="Pamer E.G."/>
        </authorList>
    </citation>
    <scope>NUCLEOTIDE SEQUENCE</scope>
    <source>
        <strain evidence="5">MSK.14.39</strain>
    </source>
</reference>
<evidence type="ECO:0000313" key="6">
    <source>
        <dbReference type="EMBL" id="MSS42761.1"/>
    </source>
</evidence>
<dbReference type="Proteomes" id="UP001108123">
    <property type="component" value="Unassembled WGS sequence"/>
</dbReference>
<dbReference type="GO" id="GO:0016829">
    <property type="term" value="F:lyase activity"/>
    <property type="evidence" value="ECO:0007669"/>
    <property type="project" value="InterPro"/>
</dbReference>
<dbReference type="PANTHER" id="PTHR48097:SF5">
    <property type="entry name" value="LOW SPECIFICITY L-THREONINE ALDOLASE"/>
    <property type="match status" value="1"/>
</dbReference>
<evidence type="ECO:0000256" key="1">
    <source>
        <dbReference type="ARBA" id="ARBA00001933"/>
    </source>
</evidence>
<evidence type="ECO:0000259" key="4">
    <source>
        <dbReference type="Pfam" id="PF01212"/>
    </source>
</evidence>